<evidence type="ECO:0000259" key="2">
    <source>
        <dbReference type="Pfam" id="PF01361"/>
    </source>
</evidence>
<dbReference type="EMBL" id="CP020991">
    <property type="protein sequence ID" value="AUO18493.1"/>
    <property type="molecule type" value="Genomic_DNA"/>
</dbReference>
<gene>
    <name evidence="3" type="ORF">B9O19_00309</name>
</gene>
<dbReference type="AlphaFoldDB" id="A0A2K9NZM4"/>
<proteinExistence type="predicted"/>
<name>A0A2K9NZM4_9FIRM</name>
<dbReference type="InterPro" id="IPR014347">
    <property type="entry name" value="Tautomerase/MIF_sf"/>
</dbReference>
<dbReference type="RefSeq" id="WP_102364789.1">
    <property type="nucleotide sequence ID" value="NZ_CP020991.1"/>
</dbReference>
<keyword evidence="1" id="KW-0413">Isomerase</keyword>
<dbReference type="SUPFAM" id="SSF55331">
    <property type="entry name" value="Tautomerase/MIF"/>
    <property type="match status" value="1"/>
</dbReference>
<dbReference type="KEGG" id="mpec:B9O19_00309"/>
<dbReference type="OrthoDB" id="9804803at2"/>
<dbReference type="Proteomes" id="UP000235589">
    <property type="component" value="Chromosome"/>
</dbReference>
<evidence type="ECO:0000313" key="3">
    <source>
        <dbReference type="EMBL" id="AUO18493.1"/>
    </source>
</evidence>
<dbReference type="InterPro" id="IPR004370">
    <property type="entry name" value="4-OT-like_dom"/>
</dbReference>
<sequence length="69" mass="7715">MPYITIEGGELSPSQKEDLIKQITEVSSKIMKIPSDFFMVTIKELPDNNIGIAGKTIDKVKAEYIKSNK</sequence>
<dbReference type="NCBIfam" id="NF041920">
    <property type="entry name" value="DmpI"/>
    <property type="match status" value="1"/>
</dbReference>
<dbReference type="Pfam" id="PF01361">
    <property type="entry name" value="Tautomerase"/>
    <property type="match status" value="1"/>
</dbReference>
<accession>A0A2K9NZM4</accession>
<dbReference type="GO" id="GO:0016853">
    <property type="term" value="F:isomerase activity"/>
    <property type="evidence" value="ECO:0007669"/>
    <property type="project" value="UniProtKB-KW"/>
</dbReference>
<feature type="domain" description="4-oxalocrotonate tautomerase-like" evidence="2">
    <location>
        <begin position="2"/>
        <end position="57"/>
    </location>
</feature>
<evidence type="ECO:0000313" key="4">
    <source>
        <dbReference type="Proteomes" id="UP000235589"/>
    </source>
</evidence>
<dbReference type="Gene3D" id="3.30.429.10">
    <property type="entry name" value="Macrophage Migration Inhibitory Factor"/>
    <property type="match status" value="1"/>
</dbReference>
<keyword evidence="4" id="KW-1185">Reference proteome</keyword>
<protein>
    <submittedName>
        <fullName evidence="3">Probabale oxalocrotonate tautomerase</fullName>
    </submittedName>
</protein>
<dbReference type="GeneID" id="98061738"/>
<reference evidence="3 4" key="1">
    <citation type="submission" date="2017-04" db="EMBL/GenBank/DDBJ databases">
        <title>Monoglobus pectinilyticus 14 draft genome.</title>
        <authorList>
            <person name="Kim C."/>
            <person name="Rosendale D.I."/>
            <person name="Kelly W.J."/>
            <person name="Tannock G.W."/>
            <person name="Patchett M.L."/>
            <person name="Jordens J.Z."/>
        </authorList>
    </citation>
    <scope>NUCLEOTIDE SEQUENCE [LARGE SCALE GENOMIC DNA]</scope>
    <source>
        <strain evidence="3 4">14</strain>
    </source>
</reference>
<evidence type="ECO:0000256" key="1">
    <source>
        <dbReference type="ARBA" id="ARBA00023235"/>
    </source>
</evidence>
<organism evidence="3 4">
    <name type="scientific">Monoglobus pectinilyticus</name>
    <dbReference type="NCBI Taxonomy" id="1981510"/>
    <lineage>
        <taxon>Bacteria</taxon>
        <taxon>Bacillati</taxon>
        <taxon>Bacillota</taxon>
        <taxon>Clostridia</taxon>
        <taxon>Monoglobales</taxon>
        <taxon>Monoglobaceae</taxon>
        <taxon>Monoglobus</taxon>
    </lineage>
</organism>